<dbReference type="AlphaFoldDB" id="A0A858Q7H6"/>
<dbReference type="KEGG" id="metu:GNH96_06585"/>
<evidence type="ECO:0000313" key="1">
    <source>
        <dbReference type="EMBL" id="QJD29666.1"/>
    </source>
</evidence>
<dbReference type="RefSeq" id="WP_169602951.1">
    <property type="nucleotide sequence ID" value="NZ_CP046565.1"/>
</dbReference>
<accession>A0A858Q7H6</accession>
<reference evidence="2" key="1">
    <citation type="submission" date="2019-12" db="EMBL/GenBank/DDBJ databases">
        <authorList>
            <person name="Awala S.I."/>
            <person name="Rhee S.K."/>
        </authorList>
    </citation>
    <scope>NUCLEOTIDE SEQUENCE [LARGE SCALE GENOMIC DNA]</scope>
    <source>
        <strain evidence="2">IM1</strain>
    </source>
</reference>
<dbReference type="Proteomes" id="UP000503004">
    <property type="component" value="Chromosome"/>
</dbReference>
<organism evidence="1 2">
    <name type="scientific">Methylococcus geothermalis</name>
    <dbReference type="NCBI Taxonomy" id="2681310"/>
    <lineage>
        <taxon>Bacteria</taxon>
        <taxon>Pseudomonadati</taxon>
        <taxon>Pseudomonadota</taxon>
        <taxon>Gammaproteobacteria</taxon>
        <taxon>Methylococcales</taxon>
        <taxon>Methylococcaceae</taxon>
        <taxon>Methylococcus</taxon>
    </lineage>
</organism>
<dbReference type="EMBL" id="CP046565">
    <property type="protein sequence ID" value="QJD29666.1"/>
    <property type="molecule type" value="Genomic_DNA"/>
</dbReference>
<proteinExistence type="predicted"/>
<evidence type="ECO:0000313" key="2">
    <source>
        <dbReference type="Proteomes" id="UP000503004"/>
    </source>
</evidence>
<sequence length="424" mass="44919">MADNAHSIGFCSWLILGVGLVSAQAAESAEPCIVPLKLVNVNAGSGKSPEYKLGIHVGLGGGAPQLYEFDTGGPGFWAAYTPTPPKKKGQWWGNYETVQTDALSIAYTSGNEYTANLVDTVVALYKPRGSGFAKQCESVAPVGVAQITAFADKKKPKKVKAWYKALATGKPPLFGHFYGDFGAALFPIMTADKSAGVYSALPQLPQTGLTNGFIVHVGPLGKSKPTLTIGITDEDMATFTTQLPMNPTCVEAGGAPEAPSSTCPPYSNFPVGSMPTWSEQITYANLSWEYGRSSSGNGQAFSNVGLTLDTGAPATTLWQNDNLYVDSLFLRNPEGSTVPYTGDFKSKVGLTISAATTVPGGQNLDFYLLTGQKATVNKVSASVRGNDGGPTWSGYMNTGLMLYTYYDVMFDVEHGVVGFRPVKK</sequence>
<protein>
    <recommendedName>
        <fullName evidence="3">Peptidase A1 domain-containing protein</fullName>
    </recommendedName>
</protein>
<name>A0A858Q7H6_9GAMM</name>
<evidence type="ECO:0008006" key="3">
    <source>
        <dbReference type="Google" id="ProtNLM"/>
    </source>
</evidence>
<gene>
    <name evidence="1" type="ORF">GNH96_06585</name>
</gene>
<keyword evidence="2" id="KW-1185">Reference proteome</keyword>